<dbReference type="KEGG" id="csl:COCSUDRAFT_60832"/>
<evidence type="ECO:0000256" key="3">
    <source>
        <dbReference type="ARBA" id="ARBA00022737"/>
    </source>
</evidence>
<dbReference type="STRING" id="574566.I0Z5A4"/>
<evidence type="ECO:0000256" key="1">
    <source>
        <dbReference type="ARBA" id="ARBA00004123"/>
    </source>
</evidence>
<dbReference type="SUPFAM" id="SSF50998">
    <property type="entry name" value="Quinoprotein alcohol dehydrogenase-like"/>
    <property type="match status" value="1"/>
</dbReference>
<dbReference type="Gene3D" id="2.130.10.10">
    <property type="entry name" value="YVTN repeat-like/Quinoprotein amine dehydrogenase"/>
    <property type="match status" value="1"/>
</dbReference>
<dbReference type="EMBL" id="AGSI01000003">
    <property type="protein sequence ID" value="EIE25823.1"/>
    <property type="molecule type" value="Genomic_DNA"/>
</dbReference>
<dbReference type="InterPro" id="IPR011047">
    <property type="entry name" value="Quinoprotein_ADH-like_sf"/>
</dbReference>
<feature type="compositionally biased region" description="Acidic residues" evidence="5">
    <location>
        <begin position="285"/>
        <end position="313"/>
    </location>
</feature>
<keyword evidence="6" id="KW-1133">Transmembrane helix</keyword>
<keyword evidence="4" id="KW-0539">Nucleus</keyword>
<proteinExistence type="predicted"/>
<evidence type="ECO:0000256" key="2">
    <source>
        <dbReference type="ARBA" id="ARBA00022574"/>
    </source>
</evidence>
<keyword evidence="8" id="KW-1185">Reference proteome</keyword>
<dbReference type="GeneID" id="17043827"/>
<keyword evidence="2" id="KW-0853">WD repeat</keyword>
<evidence type="ECO:0008006" key="9">
    <source>
        <dbReference type="Google" id="ProtNLM"/>
    </source>
</evidence>
<comment type="subcellular location">
    <subcellularLocation>
        <location evidence="1">Nucleus</location>
    </subcellularLocation>
</comment>
<feature type="region of interest" description="Disordered" evidence="5">
    <location>
        <begin position="255"/>
        <end position="434"/>
    </location>
</feature>
<dbReference type="GO" id="GO:0048188">
    <property type="term" value="C:Set1C/COMPASS complex"/>
    <property type="evidence" value="ECO:0007669"/>
    <property type="project" value="InterPro"/>
</dbReference>
<dbReference type="OrthoDB" id="3700at2759"/>
<reference evidence="7 8" key="1">
    <citation type="journal article" date="2012" name="Genome Biol.">
        <title>The genome of the polar eukaryotic microalga coccomyxa subellipsoidea reveals traits of cold adaptation.</title>
        <authorList>
            <person name="Blanc G."/>
            <person name="Agarkova I."/>
            <person name="Grimwood J."/>
            <person name="Kuo A."/>
            <person name="Brueggeman A."/>
            <person name="Dunigan D."/>
            <person name="Gurnon J."/>
            <person name="Ladunga I."/>
            <person name="Lindquist E."/>
            <person name="Lucas S."/>
            <person name="Pangilinan J."/>
            <person name="Proschold T."/>
            <person name="Salamov A."/>
            <person name="Schmutz J."/>
            <person name="Weeks D."/>
            <person name="Yamada T."/>
            <person name="Claverie J.M."/>
            <person name="Grigoriev I."/>
            <person name="Van Etten J."/>
            <person name="Lomsadze A."/>
            <person name="Borodovsky M."/>
        </authorList>
    </citation>
    <scope>NUCLEOTIDE SEQUENCE [LARGE SCALE GENOMIC DNA]</scope>
    <source>
        <strain evidence="7 8">C-169</strain>
    </source>
</reference>
<gene>
    <name evidence="7" type="ORF">COCSUDRAFT_60832</name>
</gene>
<dbReference type="PANTHER" id="PTHR44040:SF1">
    <property type="entry name" value="RETINOBLASTOMA-BINDING PROTEIN 5"/>
    <property type="match status" value="1"/>
</dbReference>
<dbReference type="eggNOG" id="KOG1273">
    <property type="taxonomic scope" value="Eukaryota"/>
</dbReference>
<evidence type="ECO:0000256" key="6">
    <source>
        <dbReference type="SAM" id="Phobius"/>
    </source>
</evidence>
<comment type="caution">
    <text evidence="7">The sequence shown here is derived from an EMBL/GenBank/DDBJ whole genome shotgun (WGS) entry which is preliminary data.</text>
</comment>
<protein>
    <recommendedName>
        <fullName evidence="9">WD40 repeat-like protein</fullName>
    </recommendedName>
</protein>
<sequence>MSGSLDRTVAAKMSFDGPAVALSVDRRDPFQALVSFSQGPPEFVDLQQGNSEPLPIIQLEPEGKKARGAVAPVHAVALLSRDGGRIFVGQARGIISVLDRHSLQFLDALKVTGAPRTTHLTLSRKGDRLLANCSDRVARLFDVAAPGGADPPQPFGAEAAASRAAKADGGGAAEAGAVLRLSREFQNSHVERSPWRAVVFNQDMEYAAGATEDHRFYFWSLVGANLATILEFEGAKDDFLDMAWNPARSSFVSVGTSGKEYVEREDEFDNNLRPAEENGHAGDAGSDDDPDVDVETVEPDLDADWSSDDDDYEAAAAQPPLKHLPISIERHVSPAPEAPPEDTREDAAEDMDTDGVSLSASDRDDADDEPQAASERQTEAESEALGRGQRNLARSRSRGESEDEADLRRQESAGRMRPPNTALPSGLDDLEIPDDLLGGMEPADAVPMGFAAYDLEESLLQDQAESLEEYAELKSLLLKRTQRAGAFLAGYLFLTVSGTAALSTLIGTAGSYAYLSWLIHDMDGLSEDMVVPFRNARALPGGPVRTVALGFAAYRQALKPRLLVAVALAAAVAAFSTVSETPLGRVEQGSLLAGFLSYKAALLLNLWDTVKPRVDPEAIRRPKRPELAVLPPVEELAKPQNLANEE</sequence>
<accession>I0Z5A4</accession>
<evidence type="ECO:0000313" key="8">
    <source>
        <dbReference type="Proteomes" id="UP000007264"/>
    </source>
</evidence>
<keyword evidence="3" id="KW-0677">Repeat</keyword>
<feature type="transmembrane region" description="Helical" evidence="6">
    <location>
        <begin position="488"/>
        <end position="515"/>
    </location>
</feature>
<keyword evidence="6" id="KW-0472">Membrane</keyword>
<dbReference type="Proteomes" id="UP000007264">
    <property type="component" value="Unassembled WGS sequence"/>
</dbReference>
<feature type="transmembrane region" description="Helical" evidence="6">
    <location>
        <begin position="562"/>
        <end position="579"/>
    </location>
</feature>
<evidence type="ECO:0000313" key="7">
    <source>
        <dbReference type="EMBL" id="EIE25823.1"/>
    </source>
</evidence>
<keyword evidence="6" id="KW-0812">Transmembrane</keyword>
<evidence type="ECO:0000256" key="4">
    <source>
        <dbReference type="ARBA" id="ARBA00023242"/>
    </source>
</evidence>
<evidence type="ECO:0000256" key="5">
    <source>
        <dbReference type="SAM" id="MobiDB-lite"/>
    </source>
</evidence>
<name>I0Z5A4_COCSC</name>
<dbReference type="InterPro" id="IPR037850">
    <property type="entry name" value="RBBP5/Swd1"/>
</dbReference>
<organism evidence="7 8">
    <name type="scientific">Coccomyxa subellipsoidea (strain C-169)</name>
    <name type="common">Green microalga</name>
    <dbReference type="NCBI Taxonomy" id="574566"/>
    <lineage>
        <taxon>Eukaryota</taxon>
        <taxon>Viridiplantae</taxon>
        <taxon>Chlorophyta</taxon>
        <taxon>core chlorophytes</taxon>
        <taxon>Trebouxiophyceae</taxon>
        <taxon>Trebouxiophyceae incertae sedis</taxon>
        <taxon>Coccomyxaceae</taxon>
        <taxon>Coccomyxa</taxon>
        <taxon>Coccomyxa subellipsoidea</taxon>
    </lineage>
</organism>
<dbReference type="PANTHER" id="PTHR44040">
    <property type="entry name" value="RETINOBLASTOMA-BINDING PROTEIN 5"/>
    <property type="match status" value="1"/>
</dbReference>
<dbReference type="InterPro" id="IPR015943">
    <property type="entry name" value="WD40/YVTN_repeat-like_dom_sf"/>
</dbReference>
<dbReference type="AlphaFoldDB" id="I0Z5A4"/>
<dbReference type="RefSeq" id="XP_005650367.1">
    <property type="nucleotide sequence ID" value="XM_005650310.1"/>
</dbReference>